<dbReference type="Proteomes" id="UP001238973">
    <property type="component" value="Unassembled WGS sequence"/>
</dbReference>
<keyword evidence="1" id="KW-0732">Signal</keyword>
<dbReference type="InterPro" id="IPR008258">
    <property type="entry name" value="Transglycosylase_SLT_dom_1"/>
</dbReference>
<dbReference type="InterPro" id="IPR003961">
    <property type="entry name" value="FN3_dom"/>
</dbReference>
<feature type="domain" description="Fibronectin type-III" evidence="2">
    <location>
        <begin position="403"/>
        <end position="494"/>
    </location>
</feature>
<protein>
    <submittedName>
        <fullName evidence="3">Transglycosylase SLT domain-containing protein</fullName>
    </submittedName>
</protein>
<feature type="domain" description="Fibronectin type-III" evidence="2">
    <location>
        <begin position="771"/>
        <end position="859"/>
    </location>
</feature>
<sequence>MKSFLVKTGLLVACMVSLFHGKATAESETEWSLNCEQYGDIKPNENPTYQHINCLLTNAAIQADIPPEVVKGIATQESHWRQFVDGKPFISNDNGIGIMQITDTTLPKEQQERLKNDILYNIETGVRILNNKASLTTLPHINGAGRDIIENWYFPVMAYNGVVQVNSPLFQESGEINHEAYQEKVFLNIKEGSYMGDTVLARYPFEVKDFKYVDKFIEFLEPEYIVQGVHETTIELKAGDRVLTTEGDVKLRETPGSPEYKVKLPIGTPLLIEGTFEFDESEISENQFVWFPAKTLDGQYSGYVSSAYIEKQVAFKAASSSYNSIKTSWAAVSGASGYEIYRSTSSTGTYSKVGTTTSTSFMNSGLTTNQSYYYKMRAYRTVGSTKVYSNYSAIVTAKPIPAVPSSVKAASSSYNSIKTSWAAVSGASGYEIYRSTSSTGTYSKVGTTTSTSFMNSGLTTNQSYYYKMRAYRTVGSTKVYSNYSAIVTAKPIPAVPSSVKAASSSYNSIKTSWAAVSGASGYEIYRSTSSTGTYSKVGTTTSTSFMNSGLTTNQSYYYKMRAYRTVGSTKVYSNYSAIVTAKPIPAVPSSVKAASSSYNSIKTSWAAVSGASGYEIYRSTSSTGTYSKVGTTTSTSFMNSGLTTNQSYYYKMRAYRTVGSTKVYSNYSAIVTAKPLPAVPSSVKAASSSYNSVRTSWTAVSGASGYEVYRATSSTGTYSHAGSTTSTSYTNTGLTTNKPYYYKIRAYRTVGSMKVYSNYSTVVTAKPVPTVPTNFKATRISSTSLKLTWVSVSGASGYELYRSTSFSGTYNLLKSTTSLYYTNSSLTTGKTYYYKLRAYRTVGTTKVYSGWTTIISAKP</sequence>
<feature type="domain" description="Fibronectin type-III" evidence="2">
    <location>
        <begin position="311"/>
        <end position="402"/>
    </location>
</feature>
<dbReference type="InterPro" id="IPR050713">
    <property type="entry name" value="RTP_Phos/Ushers"/>
</dbReference>
<dbReference type="InterPro" id="IPR023346">
    <property type="entry name" value="Lysozyme-like_dom_sf"/>
</dbReference>
<name>A0AAJ1QMF2_9BACI</name>
<dbReference type="EMBL" id="JAUCFI010000003">
    <property type="protein sequence ID" value="MDM5284001.1"/>
    <property type="molecule type" value="Genomic_DNA"/>
</dbReference>
<reference evidence="3" key="1">
    <citation type="submission" date="2023-06" db="EMBL/GenBank/DDBJ databases">
        <title>Comparative genomics of Bacillaceae isolates and their secondary metabolite potential.</title>
        <authorList>
            <person name="Song L."/>
            <person name="Nielsen L.J."/>
            <person name="Mohite O."/>
            <person name="Xu X."/>
            <person name="Weber T."/>
            <person name="Kovacs A.T."/>
        </authorList>
    </citation>
    <scope>NUCLEOTIDE SEQUENCE</scope>
    <source>
        <strain evidence="3">G1S1</strain>
    </source>
</reference>
<dbReference type="PROSITE" id="PS50853">
    <property type="entry name" value="FN3"/>
    <property type="match status" value="6"/>
</dbReference>
<evidence type="ECO:0000313" key="3">
    <source>
        <dbReference type="EMBL" id="MDM5284001.1"/>
    </source>
</evidence>
<feature type="domain" description="Fibronectin type-III" evidence="2">
    <location>
        <begin position="679"/>
        <end position="770"/>
    </location>
</feature>
<feature type="domain" description="Fibronectin type-III" evidence="2">
    <location>
        <begin position="495"/>
        <end position="586"/>
    </location>
</feature>
<dbReference type="Pfam" id="PF01464">
    <property type="entry name" value="SLT"/>
    <property type="match status" value="1"/>
</dbReference>
<feature type="signal peptide" evidence="1">
    <location>
        <begin position="1"/>
        <end position="25"/>
    </location>
</feature>
<dbReference type="GO" id="GO:0016020">
    <property type="term" value="C:membrane"/>
    <property type="evidence" value="ECO:0007669"/>
    <property type="project" value="UniProtKB-SubCell"/>
</dbReference>
<dbReference type="Gene3D" id="1.10.530.10">
    <property type="match status" value="1"/>
</dbReference>
<dbReference type="InterPro" id="IPR036116">
    <property type="entry name" value="FN3_sf"/>
</dbReference>
<organism evidence="3 4">
    <name type="scientific">Peribacillus frigoritolerans</name>
    <dbReference type="NCBI Taxonomy" id="450367"/>
    <lineage>
        <taxon>Bacteria</taxon>
        <taxon>Bacillati</taxon>
        <taxon>Bacillota</taxon>
        <taxon>Bacilli</taxon>
        <taxon>Bacillales</taxon>
        <taxon>Bacillaceae</taxon>
        <taxon>Peribacillus</taxon>
    </lineage>
</organism>
<dbReference type="InterPro" id="IPR013783">
    <property type="entry name" value="Ig-like_fold"/>
</dbReference>
<dbReference type="SUPFAM" id="SSF49265">
    <property type="entry name" value="Fibronectin type III"/>
    <property type="match status" value="3"/>
</dbReference>
<gene>
    <name evidence="3" type="ORF">QUF85_11880</name>
</gene>
<dbReference type="RefSeq" id="WP_289349718.1">
    <property type="nucleotide sequence ID" value="NZ_JAUCFI010000003.1"/>
</dbReference>
<evidence type="ECO:0000256" key="1">
    <source>
        <dbReference type="SAM" id="SignalP"/>
    </source>
</evidence>
<dbReference type="SMART" id="SM00060">
    <property type="entry name" value="FN3"/>
    <property type="match status" value="6"/>
</dbReference>
<evidence type="ECO:0000259" key="2">
    <source>
        <dbReference type="PROSITE" id="PS50853"/>
    </source>
</evidence>
<dbReference type="SUPFAM" id="SSF53955">
    <property type="entry name" value="Lysozyme-like"/>
    <property type="match status" value="1"/>
</dbReference>
<feature type="domain" description="Fibronectin type-III" evidence="2">
    <location>
        <begin position="587"/>
        <end position="678"/>
    </location>
</feature>
<comment type="caution">
    <text evidence="3">The sequence shown here is derived from an EMBL/GenBank/DDBJ whole genome shotgun (WGS) entry which is preliminary data.</text>
</comment>
<evidence type="ECO:0000313" key="4">
    <source>
        <dbReference type="Proteomes" id="UP001238973"/>
    </source>
</evidence>
<accession>A0AAJ1QMF2</accession>
<dbReference type="Gene3D" id="2.60.40.10">
    <property type="entry name" value="Immunoglobulins"/>
    <property type="match status" value="6"/>
</dbReference>
<proteinExistence type="predicted"/>
<feature type="chain" id="PRO_5042527818" evidence="1">
    <location>
        <begin position="26"/>
        <end position="859"/>
    </location>
</feature>
<dbReference type="AlphaFoldDB" id="A0AAJ1QMF2"/>
<dbReference type="PANTHER" id="PTHR46957">
    <property type="entry name" value="CYTOKINE RECEPTOR"/>
    <property type="match status" value="1"/>
</dbReference>
<dbReference type="PANTHER" id="PTHR46957:SF3">
    <property type="entry name" value="CYTOKINE RECEPTOR"/>
    <property type="match status" value="1"/>
</dbReference>
<dbReference type="CDD" id="cd00063">
    <property type="entry name" value="FN3"/>
    <property type="match status" value="4"/>
</dbReference>